<dbReference type="GO" id="GO:0070593">
    <property type="term" value="P:dendrite self-avoidance"/>
    <property type="evidence" value="ECO:0007669"/>
    <property type="project" value="TreeGrafter"/>
</dbReference>
<keyword evidence="4" id="KW-1185">Reference proteome</keyword>
<feature type="domain" description="Ig-like" evidence="2">
    <location>
        <begin position="564"/>
        <end position="642"/>
    </location>
</feature>
<dbReference type="InterPro" id="IPR003599">
    <property type="entry name" value="Ig_sub"/>
</dbReference>
<dbReference type="AlphaFoldDB" id="A0A3M6TBS2"/>
<dbReference type="SUPFAM" id="SSF48726">
    <property type="entry name" value="Immunoglobulin"/>
    <property type="match status" value="6"/>
</dbReference>
<keyword evidence="1" id="KW-0393">Immunoglobulin domain</keyword>
<dbReference type="STRING" id="46731.A0A3M6TBS2"/>
<dbReference type="PANTHER" id="PTHR10075">
    <property type="entry name" value="BASIGIN RELATED"/>
    <property type="match status" value="1"/>
</dbReference>
<protein>
    <recommendedName>
        <fullName evidence="2">Ig-like domain-containing protein</fullName>
    </recommendedName>
</protein>
<dbReference type="InterPro" id="IPR013098">
    <property type="entry name" value="Ig_I-set"/>
</dbReference>
<evidence type="ECO:0000256" key="1">
    <source>
        <dbReference type="ARBA" id="ARBA00023319"/>
    </source>
</evidence>
<organism evidence="3 4">
    <name type="scientific">Pocillopora damicornis</name>
    <name type="common">Cauliflower coral</name>
    <name type="synonym">Millepora damicornis</name>
    <dbReference type="NCBI Taxonomy" id="46731"/>
    <lineage>
        <taxon>Eukaryota</taxon>
        <taxon>Metazoa</taxon>
        <taxon>Cnidaria</taxon>
        <taxon>Anthozoa</taxon>
        <taxon>Hexacorallia</taxon>
        <taxon>Scleractinia</taxon>
        <taxon>Astrocoeniina</taxon>
        <taxon>Pocilloporidae</taxon>
        <taxon>Pocillopora</taxon>
    </lineage>
</organism>
<dbReference type="EMBL" id="RCHS01003951">
    <property type="protein sequence ID" value="RMX38724.1"/>
    <property type="molecule type" value="Genomic_DNA"/>
</dbReference>
<dbReference type="PROSITE" id="PS50835">
    <property type="entry name" value="IG_LIKE"/>
    <property type="match status" value="5"/>
</dbReference>
<dbReference type="Pfam" id="PF07679">
    <property type="entry name" value="I-set"/>
    <property type="match status" value="2"/>
</dbReference>
<dbReference type="GO" id="GO:0007156">
    <property type="term" value="P:homophilic cell adhesion via plasma membrane adhesion molecules"/>
    <property type="evidence" value="ECO:0007669"/>
    <property type="project" value="TreeGrafter"/>
</dbReference>
<dbReference type="Proteomes" id="UP000275408">
    <property type="component" value="Unassembled WGS sequence"/>
</dbReference>
<dbReference type="PANTHER" id="PTHR10075:SF100">
    <property type="entry name" value="FASCICLIN-2"/>
    <property type="match status" value="1"/>
</dbReference>
<dbReference type="Gene3D" id="2.60.40.10">
    <property type="entry name" value="Immunoglobulins"/>
    <property type="match status" value="6"/>
</dbReference>
<dbReference type="SMART" id="SM00408">
    <property type="entry name" value="IGc2"/>
    <property type="match status" value="5"/>
</dbReference>
<dbReference type="SMART" id="SM00409">
    <property type="entry name" value="IG"/>
    <property type="match status" value="5"/>
</dbReference>
<evidence type="ECO:0000259" key="2">
    <source>
        <dbReference type="PROSITE" id="PS50835"/>
    </source>
</evidence>
<feature type="domain" description="Ig-like" evidence="2">
    <location>
        <begin position="266"/>
        <end position="364"/>
    </location>
</feature>
<dbReference type="Pfam" id="PF13927">
    <property type="entry name" value="Ig_3"/>
    <property type="match status" value="2"/>
</dbReference>
<feature type="domain" description="Ig-like" evidence="2">
    <location>
        <begin position="464"/>
        <end position="552"/>
    </location>
</feature>
<sequence>MKTPGKRMSIVVSDKSIKEAMERIYFLALTLSFVMGKTVVKPNCLWRVLNKRTFTSLSVVNRRPPEITNFTQKDLVNPDDVKSESFELPCGAAGTNLSWTWKHNDTELTSFRGSLHYFLNKDGTLIGKKLSSQHSGTYQCIVKDKDTKIEVFSRKVTVFITVHGEFIDSSSKNVTVDLGKPFRLHCPKHTAGFGTVYIWVKPSNIHFSRNEGRGISPNGTLFIANLTQKDIDEVNDGGIMCRIRAGSTFEDSGKLSLEKNPLQKDPGTPVTLSWAAVPAVDELAIEGRRKILYCFANGRPTPEITWKKNGQQIVNGQNSFEIPRHYYGHRLIITNVNRESHQDVYTCEANNSRGNVYPMVRTINLEVKVPPRWNDNPPPSEMSIIIDKNETIECQVVADPVAAILWYKNGVHLQSSSDRIIADGSKLHLRNVNLTDEGVYQCAVENQYGMIVSATWVQVKAWKPSFNNRHFGPFHLLHGHEGRLHCNPNAEPRPKFQWFVNGVQISDGAVNSRYRLLLDGILVIKTVDKDKDAVNYTCNAVNMMGKASATTSFPLLYCYILVLPFFVKKPRNQTVLEKGTTVFYCNANGHPLPNITWVKDGETFGHGSTLRFETTWRGQSGRYWCRAQNGLNVVINASAFLNVQCKYPTYSGLKPNSILQCNAAGLFAHFQGRSG</sequence>
<name>A0A3M6TBS2_POCDA</name>
<dbReference type="InterPro" id="IPR003598">
    <property type="entry name" value="Ig_sub2"/>
</dbReference>
<proteinExistence type="predicted"/>
<feature type="domain" description="Ig-like" evidence="2">
    <location>
        <begin position="371"/>
        <end position="453"/>
    </location>
</feature>
<comment type="caution">
    <text evidence="3">The sequence shown here is derived from an EMBL/GenBank/DDBJ whole genome shotgun (WGS) entry which is preliminary data.</text>
</comment>
<gene>
    <name evidence="3" type="ORF">pdam_00012451</name>
</gene>
<dbReference type="GO" id="GO:0098632">
    <property type="term" value="F:cell-cell adhesion mediator activity"/>
    <property type="evidence" value="ECO:0007669"/>
    <property type="project" value="TreeGrafter"/>
</dbReference>
<dbReference type="GO" id="GO:0007411">
    <property type="term" value="P:axon guidance"/>
    <property type="evidence" value="ECO:0007669"/>
    <property type="project" value="TreeGrafter"/>
</dbReference>
<dbReference type="GO" id="GO:0005886">
    <property type="term" value="C:plasma membrane"/>
    <property type="evidence" value="ECO:0007669"/>
    <property type="project" value="TreeGrafter"/>
</dbReference>
<dbReference type="OrthoDB" id="5954856at2759"/>
<accession>A0A3M6TBS2</accession>
<dbReference type="InterPro" id="IPR036179">
    <property type="entry name" value="Ig-like_dom_sf"/>
</dbReference>
<dbReference type="InterPro" id="IPR013783">
    <property type="entry name" value="Ig-like_fold"/>
</dbReference>
<reference evidence="3 4" key="1">
    <citation type="journal article" date="2018" name="Sci. Rep.">
        <title>Comparative analysis of the Pocillopora damicornis genome highlights role of immune system in coral evolution.</title>
        <authorList>
            <person name="Cunning R."/>
            <person name="Bay R.A."/>
            <person name="Gillette P."/>
            <person name="Baker A.C."/>
            <person name="Traylor-Knowles N."/>
        </authorList>
    </citation>
    <scope>NUCLEOTIDE SEQUENCE [LARGE SCALE GENOMIC DNA]</scope>
    <source>
        <strain evidence="3">RSMAS</strain>
        <tissue evidence="3">Whole animal</tissue>
    </source>
</reference>
<dbReference type="GO" id="GO:0030424">
    <property type="term" value="C:axon"/>
    <property type="evidence" value="ECO:0007669"/>
    <property type="project" value="TreeGrafter"/>
</dbReference>
<dbReference type="InterPro" id="IPR007110">
    <property type="entry name" value="Ig-like_dom"/>
</dbReference>
<dbReference type="CDD" id="cd00096">
    <property type="entry name" value="Ig"/>
    <property type="match status" value="2"/>
</dbReference>
<feature type="domain" description="Ig-like" evidence="2">
    <location>
        <begin position="65"/>
        <end position="157"/>
    </location>
</feature>
<evidence type="ECO:0000313" key="3">
    <source>
        <dbReference type="EMBL" id="RMX38724.1"/>
    </source>
</evidence>
<evidence type="ECO:0000313" key="4">
    <source>
        <dbReference type="Proteomes" id="UP000275408"/>
    </source>
</evidence>